<dbReference type="AlphaFoldDB" id="A0A4Y8KT23"/>
<accession>A0A4Y8KT23</accession>
<name>A0A4Y8KT23_9MICO</name>
<dbReference type="EMBL" id="SOHQ01000001">
    <property type="protein sequence ID" value="TFD82356.1"/>
    <property type="molecule type" value="Genomic_DNA"/>
</dbReference>
<reference evidence="1 2" key="1">
    <citation type="submission" date="2019-03" db="EMBL/GenBank/DDBJ databases">
        <title>Genomics of glacier-inhabiting Cryobacterium strains.</title>
        <authorList>
            <person name="Liu Q."/>
            <person name="Xin Y.-H."/>
        </authorList>
    </citation>
    <scope>NUCLEOTIDE SEQUENCE [LARGE SCALE GENOMIC DNA]</scope>
    <source>
        <strain evidence="1 2">CGMCC 1.4292</strain>
    </source>
</reference>
<dbReference type="Pfam" id="PF13239">
    <property type="entry name" value="2TM"/>
    <property type="match status" value="1"/>
</dbReference>
<organism evidence="1 2">
    <name type="scientific">Cryobacterium psychrophilum</name>
    <dbReference type="NCBI Taxonomy" id="41988"/>
    <lineage>
        <taxon>Bacteria</taxon>
        <taxon>Bacillati</taxon>
        <taxon>Actinomycetota</taxon>
        <taxon>Actinomycetes</taxon>
        <taxon>Micrococcales</taxon>
        <taxon>Microbacteriaceae</taxon>
        <taxon>Cryobacterium</taxon>
    </lineage>
</organism>
<protein>
    <submittedName>
        <fullName evidence="1">2TM domain-containing protein</fullName>
    </submittedName>
</protein>
<dbReference type="OrthoDB" id="5145586at2"/>
<proteinExistence type="predicted"/>
<gene>
    <name evidence="1" type="ORF">E3T53_00300</name>
</gene>
<evidence type="ECO:0000313" key="1">
    <source>
        <dbReference type="EMBL" id="TFD82356.1"/>
    </source>
</evidence>
<comment type="caution">
    <text evidence="1">The sequence shown here is derived from an EMBL/GenBank/DDBJ whole genome shotgun (WGS) entry which is preliminary data.</text>
</comment>
<keyword evidence="2" id="KW-1185">Reference proteome</keyword>
<evidence type="ECO:0000313" key="2">
    <source>
        <dbReference type="Proteomes" id="UP000298218"/>
    </source>
</evidence>
<dbReference type="Proteomes" id="UP000298218">
    <property type="component" value="Unassembled WGS sequence"/>
</dbReference>
<dbReference type="InterPro" id="IPR025698">
    <property type="entry name" value="2TM_dom"/>
</dbReference>
<sequence length="107" mass="12439">MVMAMNEHEELRRQARKRLKARSSFWTYIGVWGAVSIMLTVIWFITTPDAYFWPVWAIFGMGVAALFIGLDAYGPGRRYHTESDVDAEIERMTGRPAQRDRRDEPTL</sequence>